<evidence type="ECO:0000313" key="2">
    <source>
        <dbReference type="EMBL" id="GAA3365735.1"/>
    </source>
</evidence>
<comment type="caution">
    <text evidence="2">The sequence shown here is derived from an EMBL/GenBank/DDBJ whole genome shotgun (WGS) entry which is preliminary data.</text>
</comment>
<protein>
    <recommendedName>
        <fullName evidence="4">Secreted protein</fullName>
    </recommendedName>
</protein>
<name>A0ABP6S1N7_9PSEU</name>
<sequence length="83" mass="8046">MAPAMASTGTLPLVGGIAVAAVLSAGAVFAVAQAGCDEPGSYRQQDGVVELIGGCVQAEDLPVSPEAQDGIPPHTTTGTSVAP</sequence>
<evidence type="ECO:0000256" key="1">
    <source>
        <dbReference type="SAM" id="MobiDB-lite"/>
    </source>
</evidence>
<dbReference type="EMBL" id="BAAAYK010000038">
    <property type="protein sequence ID" value="GAA3365735.1"/>
    <property type="molecule type" value="Genomic_DNA"/>
</dbReference>
<evidence type="ECO:0008006" key="4">
    <source>
        <dbReference type="Google" id="ProtNLM"/>
    </source>
</evidence>
<reference evidence="3" key="1">
    <citation type="journal article" date="2019" name="Int. J. Syst. Evol. Microbiol.">
        <title>The Global Catalogue of Microorganisms (GCM) 10K type strain sequencing project: providing services to taxonomists for standard genome sequencing and annotation.</title>
        <authorList>
            <consortium name="The Broad Institute Genomics Platform"/>
            <consortium name="The Broad Institute Genome Sequencing Center for Infectious Disease"/>
            <person name="Wu L."/>
            <person name="Ma J."/>
        </authorList>
    </citation>
    <scope>NUCLEOTIDE SEQUENCE [LARGE SCALE GENOMIC DNA]</scope>
    <source>
        <strain evidence="3">JCM 9687</strain>
    </source>
</reference>
<evidence type="ECO:0000313" key="3">
    <source>
        <dbReference type="Proteomes" id="UP001500483"/>
    </source>
</evidence>
<feature type="compositionally biased region" description="Polar residues" evidence="1">
    <location>
        <begin position="74"/>
        <end position="83"/>
    </location>
</feature>
<proteinExistence type="predicted"/>
<keyword evidence="3" id="KW-1185">Reference proteome</keyword>
<gene>
    <name evidence="2" type="ORF">GCM10020366_66840</name>
</gene>
<accession>A0ABP6S1N7</accession>
<organism evidence="2 3">
    <name type="scientific">Saccharopolyspora gregorii</name>
    <dbReference type="NCBI Taxonomy" id="33914"/>
    <lineage>
        <taxon>Bacteria</taxon>
        <taxon>Bacillati</taxon>
        <taxon>Actinomycetota</taxon>
        <taxon>Actinomycetes</taxon>
        <taxon>Pseudonocardiales</taxon>
        <taxon>Pseudonocardiaceae</taxon>
        <taxon>Saccharopolyspora</taxon>
    </lineage>
</organism>
<feature type="region of interest" description="Disordered" evidence="1">
    <location>
        <begin position="63"/>
        <end position="83"/>
    </location>
</feature>
<dbReference type="Proteomes" id="UP001500483">
    <property type="component" value="Unassembled WGS sequence"/>
</dbReference>